<evidence type="ECO:0000256" key="4">
    <source>
        <dbReference type="PIRSR" id="PIRSR005739-1"/>
    </source>
</evidence>
<evidence type="ECO:0000313" key="8">
    <source>
        <dbReference type="Proteomes" id="UP000070700"/>
    </source>
</evidence>
<dbReference type="InterPro" id="IPR001077">
    <property type="entry name" value="COMT_C"/>
</dbReference>
<dbReference type="KEGG" id="psco:LY89DRAFT_659800"/>
<dbReference type="PROSITE" id="PS51683">
    <property type="entry name" value="SAM_OMT_II"/>
    <property type="match status" value="1"/>
</dbReference>
<dbReference type="Gene3D" id="3.40.50.150">
    <property type="entry name" value="Vaccinia Virus protein VP39"/>
    <property type="match status" value="1"/>
</dbReference>
<dbReference type="InterPro" id="IPR036390">
    <property type="entry name" value="WH_DNA-bd_sf"/>
</dbReference>
<reference evidence="7 8" key="1">
    <citation type="submission" date="2015-10" db="EMBL/GenBank/DDBJ databases">
        <title>Full genome of DAOMC 229536 Phialocephala scopiformis, a fungal endophyte of spruce producing the potent anti-insectan compound rugulosin.</title>
        <authorList>
            <consortium name="DOE Joint Genome Institute"/>
            <person name="Walker A.K."/>
            <person name="Frasz S.L."/>
            <person name="Seifert K.A."/>
            <person name="Miller J.D."/>
            <person name="Mondo S.J."/>
            <person name="Labutti K."/>
            <person name="Lipzen A."/>
            <person name="Dockter R."/>
            <person name="Kennedy M."/>
            <person name="Grigoriev I.V."/>
            <person name="Spatafora J.W."/>
        </authorList>
    </citation>
    <scope>NUCLEOTIDE SEQUENCE [LARGE SCALE GENOMIC DNA]</scope>
    <source>
        <strain evidence="7 8">CBS 120377</strain>
    </source>
</reference>
<dbReference type="RefSeq" id="XP_018062446.1">
    <property type="nucleotide sequence ID" value="XM_018212528.1"/>
</dbReference>
<dbReference type="InterPro" id="IPR029063">
    <property type="entry name" value="SAM-dependent_MTases_sf"/>
</dbReference>
<dbReference type="Pfam" id="PF00891">
    <property type="entry name" value="Methyltransf_2"/>
    <property type="match status" value="1"/>
</dbReference>
<feature type="domain" description="O-methyltransferase C-terminal" evidence="5">
    <location>
        <begin position="212"/>
        <end position="358"/>
    </location>
</feature>
<evidence type="ECO:0000256" key="2">
    <source>
        <dbReference type="ARBA" id="ARBA00022679"/>
    </source>
</evidence>
<dbReference type="InterPro" id="IPR016461">
    <property type="entry name" value="COMT-like"/>
</dbReference>
<dbReference type="SUPFAM" id="SSF46785">
    <property type="entry name" value="Winged helix' DNA-binding domain"/>
    <property type="match status" value="1"/>
</dbReference>
<dbReference type="GO" id="GO:0032259">
    <property type="term" value="P:methylation"/>
    <property type="evidence" value="ECO:0007669"/>
    <property type="project" value="UniProtKB-KW"/>
</dbReference>
<dbReference type="GO" id="GO:0046983">
    <property type="term" value="F:protein dimerization activity"/>
    <property type="evidence" value="ECO:0007669"/>
    <property type="project" value="InterPro"/>
</dbReference>
<keyword evidence="8" id="KW-1185">Reference proteome</keyword>
<dbReference type="SUPFAM" id="SSF53335">
    <property type="entry name" value="S-adenosyl-L-methionine-dependent methyltransferases"/>
    <property type="match status" value="1"/>
</dbReference>
<dbReference type="InterPro" id="IPR012967">
    <property type="entry name" value="COMT_dimerisation"/>
</dbReference>
<organism evidence="7 8">
    <name type="scientific">Mollisia scopiformis</name>
    <name type="common">Conifer needle endophyte fungus</name>
    <name type="synonym">Phialocephala scopiformis</name>
    <dbReference type="NCBI Taxonomy" id="149040"/>
    <lineage>
        <taxon>Eukaryota</taxon>
        <taxon>Fungi</taxon>
        <taxon>Dikarya</taxon>
        <taxon>Ascomycota</taxon>
        <taxon>Pezizomycotina</taxon>
        <taxon>Leotiomycetes</taxon>
        <taxon>Helotiales</taxon>
        <taxon>Mollisiaceae</taxon>
        <taxon>Mollisia</taxon>
    </lineage>
</organism>
<evidence type="ECO:0000259" key="6">
    <source>
        <dbReference type="Pfam" id="PF08100"/>
    </source>
</evidence>
<evidence type="ECO:0000256" key="1">
    <source>
        <dbReference type="ARBA" id="ARBA00022603"/>
    </source>
</evidence>
<name>A0A132B6X3_MOLSC</name>
<dbReference type="InterPro" id="IPR036388">
    <property type="entry name" value="WH-like_DNA-bd_sf"/>
</dbReference>
<keyword evidence="1" id="KW-0489">Methyltransferase</keyword>
<dbReference type="PANTHER" id="PTHR43712">
    <property type="entry name" value="PUTATIVE (AFU_ORTHOLOGUE AFUA_4G14580)-RELATED"/>
    <property type="match status" value="1"/>
</dbReference>
<proteinExistence type="predicted"/>
<dbReference type="EMBL" id="KQ947437">
    <property type="protein sequence ID" value="KUJ08091.1"/>
    <property type="molecule type" value="Genomic_DNA"/>
</dbReference>
<protein>
    <submittedName>
        <fullName evidence="7">O-methyltransferas-like protein</fullName>
    </submittedName>
</protein>
<dbReference type="Gene3D" id="1.10.10.10">
    <property type="entry name" value="Winged helix-like DNA-binding domain superfamily/Winged helix DNA-binding domain"/>
    <property type="match status" value="1"/>
</dbReference>
<evidence type="ECO:0000259" key="5">
    <source>
        <dbReference type="Pfam" id="PF00891"/>
    </source>
</evidence>
<dbReference type="InParanoid" id="A0A132B6X3"/>
<dbReference type="PANTHER" id="PTHR43712:SF1">
    <property type="entry name" value="HYPOTHETICAL O-METHYLTRANSFERASE (EUROFUNG)-RELATED"/>
    <property type="match status" value="1"/>
</dbReference>
<evidence type="ECO:0000313" key="7">
    <source>
        <dbReference type="EMBL" id="KUJ08091.1"/>
    </source>
</evidence>
<evidence type="ECO:0000256" key="3">
    <source>
        <dbReference type="ARBA" id="ARBA00022691"/>
    </source>
</evidence>
<dbReference type="GO" id="GO:0008171">
    <property type="term" value="F:O-methyltransferase activity"/>
    <property type="evidence" value="ECO:0007669"/>
    <property type="project" value="InterPro"/>
</dbReference>
<dbReference type="GeneID" id="28822254"/>
<keyword evidence="2" id="KW-0808">Transferase</keyword>
<feature type="active site" description="Proton acceptor" evidence="4">
    <location>
        <position position="288"/>
    </location>
</feature>
<accession>A0A132B6X3</accession>
<feature type="domain" description="O-methyltransferase dimerisation" evidence="6">
    <location>
        <begin position="56"/>
        <end position="119"/>
    </location>
</feature>
<dbReference type="Proteomes" id="UP000070700">
    <property type="component" value="Unassembled WGS sequence"/>
</dbReference>
<dbReference type="AlphaFoldDB" id="A0A132B6X3"/>
<dbReference type="OrthoDB" id="2410195at2759"/>
<sequence>MEAISAQILALAKTADQAGRRKVLDTLKSLQNEIETPYDTIWRLGGVQLQISLARVGIDLGIFEALKASEQPLGVDTLAEKNGASPELLGRILRYLASQGMIKETSKNHFTTSNLTSMLADKNYQGGIYHTFDTVGPPMAALPDFLIDTKYAAITDNTKTPFQKAFNTELPAFIWFPGQPKLFEHFQRFMTVQRAGAVSWLSVFPFKSLLGDFHGKTAFVYVGGGFGHQCIAIKETFPELSGKLELQDLPQTLQHVPSIDGVSVVVHNFFEPQPSKDAKFYYLRNILHDWPDDKALIILKNIIPAMGPDSRILIDDMVLPNENVHWHATQQDLVMMSSLGAMERTKDQWYALLEEAGLKILEIYEYTPLLNESIIVAVPK</sequence>
<gene>
    <name evidence="7" type="ORF">LY89DRAFT_659800</name>
</gene>
<keyword evidence="3" id="KW-0949">S-adenosyl-L-methionine</keyword>
<dbReference type="Pfam" id="PF08100">
    <property type="entry name" value="Dimerisation"/>
    <property type="match status" value="1"/>
</dbReference>
<dbReference type="PIRSF" id="PIRSF005739">
    <property type="entry name" value="O-mtase"/>
    <property type="match status" value="1"/>
</dbReference>